<proteinExistence type="predicted"/>
<dbReference type="PANTHER" id="PTHR30055:SF234">
    <property type="entry name" value="HTH-TYPE TRANSCRIPTIONAL REGULATOR BETI"/>
    <property type="match status" value="1"/>
</dbReference>
<feature type="DNA-binding region" description="H-T-H motif" evidence="4">
    <location>
        <begin position="29"/>
        <end position="48"/>
    </location>
</feature>
<sequence length="266" mass="29798">MVVRVAGAKRKYIEAAYNLLARDGLEGVSIRKVADEIGCSSTALYRHFPDVDKLIAVASVRFLRDYISNARILSKVDLNPMELNLQLWECLAYYSFRDADVFENMFFSDASGKMYSEALAEYFSVYPEDLDGLRDFMLDMVRNATIVERDSILLGRAVEMGMLSEKSADYLCRLDSYLYRGMLTSLSGCKPSDREFRESTLEFMQLMIRSYTTQLEEGYSILVVNSDFDVAAAGNAPASQLRKSFRVEVTVVPCGGAIPSKGKATA</sequence>
<protein>
    <submittedName>
        <fullName evidence="6">Transcriptional regulator, TetR family</fullName>
    </submittedName>
</protein>
<evidence type="ECO:0000256" key="2">
    <source>
        <dbReference type="ARBA" id="ARBA00023125"/>
    </source>
</evidence>
<dbReference type="Pfam" id="PF00440">
    <property type="entry name" value="TetR_N"/>
    <property type="match status" value="1"/>
</dbReference>
<dbReference type="AlphaFoldDB" id="W0FH01"/>
<keyword evidence="2 4" id="KW-0238">DNA-binding</keyword>
<dbReference type="InterPro" id="IPR050109">
    <property type="entry name" value="HTH-type_TetR-like_transc_reg"/>
</dbReference>
<reference evidence="6" key="1">
    <citation type="journal article" date="2013" name="PLoS ONE">
        <title>Metagenomic insights into the carbohydrate-active enzymes carried by the microorganisms adhering to solid digesta in the rumen of cows.</title>
        <authorList>
            <person name="Wang L."/>
            <person name="Hatem A."/>
            <person name="Catalyurek U.V."/>
            <person name="Morrison M."/>
            <person name="Yu Z."/>
        </authorList>
    </citation>
    <scope>NUCLEOTIDE SEQUENCE</scope>
</reference>
<dbReference type="PROSITE" id="PS50977">
    <property type="entry name" value="HTH_TETR_2"/>
    <property type="match status" value="1"/>
</dbReference>
<dbReference type="GO" id="GO:0000976">
    <property type="term" value="F:transcription cis-regulatory region binding"/>
    <property type="evidence" value="ECO:0007669"/>
    <property type="project" value="TreeGrafter"/>
</dbReference>
<accession>W0FH01</accession>
<dbReference type="InterPro" id="IPR001647">
    <property type="entry name" value="HTH_TetR"/>
</dbReference>
<dbReference type="PANTHER" id="PTHR30055">
    <property type="entry name" value="HTH-TYPE TRANSCRIPTIONAL REGULATOR RUTR"/>
    <property type="match status" value="1"/>
</dbReference>
<dbReference type="Gene3D" id="1.10.357.10">
    <property type="entry name" value="Tetracycline Repressor, domain 2"/>
    <property type="match status" value="1"/>
</dbReference>
<dbReference type="SUPFAM" id="SSF46689">
    <property type="entry name" value="Homeodomain-like"/>
    <property type="match status" value="1"/>
</dbReference>
<feature type="domain" description="HTH tetR-type" evidence="5">
    <location>
        <begin position="6"/>
        <end position="66"/>
    </location>
</feature>
<keyword evidence="1" id="KW-0805">Transcription regulation</keyword>
<evidence type="ECO:0000313" key="6">
    <source>
        <dbReference type="EMBL" id="AHF23966.1"/>
    </source>
</evidence>
<evidence type="ECO:0000256" key="1">
    <source>
        <dbReference type="ARBA" id="ARBA00023015"/>
    </source>
</evidence>
<dbReference type="GO" id="GO:0003700">
    <property type="term" value="F:DNA-binding transcription factor activity"/>
    <property type="evidence" value="ECO:0007669"/>
    <property type="project" value="TreeGrafter"/>
</dbReference>
<name>W0FH01_9BACT</name>
<evidence type="ECO:0000259" key="5">
    <source>
        <dbReference type="PROSITE" id="PS50977"/>
    </source>
</evidence>
<dbReference type="InterPro" id="IPR009057">
    <property type="entry name" value="Homeodomain-like_sf"/>
</dbReference>
<keyword evidence="3" id="KW-0804">Transcription</keyword>
<organism evidence="6">
    <name type="scientific">uncultured bacterium Contig19</name>
    <dbReference type="NCBI Taxonomy" id="1393523"/>
    <lineage>
        <taxon>Bacteria</taxon>
        <taxon>environmental samples</taxon>
    </lineage>
</organism>
<dbReference type="EMBL" id="KC246780">
    <property type="protein sequence ID" value="AHF23966.1"/>
    <property type="molecule type" value="Genomic_DNA"/>
</dbReference>
<evidence type="ECO:0000256" key="3">
    <source>
        <dbReference type="ARBA" id="ARBA00023163"/>
    </source>
</evidence>
<evidence type="ECO:0000256" key="4">
    <source>
        <dbReference type="PROSITE-ProRule" id="PRU00335"/>
    </source>
</evidence>